<proteinExistence type="predicted"/>
<protein>
    <submittedName>
        <fullName evidence="1">Uncharacterized protein</fullName>
    </submittedName>
</protein>
<evidence type="ECO:0000313" key="2">
    <source>
        <dbReference type="Proteomes" id="UP000298210"/>
    </source>
</evidence>
<reference evidence="1 2" key="1">
    <citation type="submission" date="2019-03" db="EMBL/GenBank/DDBJ databases">
        <authorList>
            <person name="Liu G."/>
        </authorList>
    </citation>
    <scope>NUCLEOTIDE SEQUENCE [LARGE SCALE GENOMIC DNA]</scope>
    <source>
        <strain evidence="1 2">DSM 19099</strain>
    </source>
</reference>
<dbReference type="Proteomes" id="UP000298210">
    <property type="component" value="Unassembled WGS sequence"/>
</dbReference>
<dbReference type="RefSeq" id="WP_134259366.1">
    <property type="nucleotide sequence ID" value="NZ_LDIM01000014.1"/>
</dbReference>
<dbReference type="EMBL" id="SNUX01000003">
    <property type="protein sequence ID" value="TES48083.1"/>
    <property type="molecule type" value="Genomic_DNA"/>
</dbReference>
<sequence>MAIKIELKKPEIDVEIGDLQFKYDYSDKFIKEESKQAEEVLKTLKSMDDQTDSDEINKHLKIGFDMYLGEGAFEKIYELAPSVLEMMRIFVELRNHLEAELTKRGELIGKTQKERAKKYQNKKK</sequence>
<evidence type="ECO:0000313" key="1">
    <source>
        <dbReference type="EMBL" id="TES48083.1"/>
    </source>
</evidence>
<name>A0A4Y7WI39_9BACI</name>
<accession>A0A4Y7WI39</accession>
<comment type="caution">
    <text evidence="1">The sequence shown here is derived from an EMBL/GenBank/DDBJ whole genome shotgun (WGS) entry which is preliminary data.</text>
</comment>
<organism evidence="1 2">
    <name type="scientific">Shouchella lehensis</name>
    <dbReference type="NCBI Taxonomy" id="300825"/>
    <lineage>
        <taxon>Bacteria</taxon>
        <taxon>Bacillati</taxon>
        <taxon>Bacillota</taxon>
        <taxon>Bacilli</taxon>
        <taxon>Bacillales</taxon>
        <taxon>Bacillaceae</taxon>
        <taxon>Shouchella</taxon>
    </lineage>
</organism>
<gene>
    <name evidence="1" type="ORF">E2L03_13190</name>
</gene>
<dbReference type="AlphaFoldDB" id="A0A4Y7WI39"/>